<dbReference type="GO" id="GO:0016646">
    <property type="term" value="F:oxidoreductase activity, acting on the CH-NH group of donors, NAD or NADP as acceptor"/>
    <property type="evidence" value="ECO:0007669"/>
    <property type="project" value="TreeGrafter"/>
</dbReference>
<dbReference type="InterPro" id="IPR036291">
    <property type="entry name" value="NAD(P)-bd_dom_sf"/>
</dbReference>
<dbReference type="Proteomes" id="UP000054099">
    <property type="component" value="Unassembled WGS sequence"/>
</dbReference>
<sequence length="206" mass="22521">MKLLLLGATGRVGNEIARLAAKDGHQVNVLARTPEKLPSGMNAFQVYRGDATVKEDIEQAIEGCDAVVSTLSSDGGTVLTEAVPLVIKAMQDRCIKRLLTIGTAGILNSRTDPGLLRYQSSESKRKLTRAAREHHDAYLAIKESSLDWTIVCPTYLPDGPPTGRYRTEKDFLPLEGKQISTGDTAQFAYKQLSSEEFLHSRVGIAY</sequence>
<evidence type="ECO:0000313" key="2">
    <source>
        <dbReference type="EMBL" id="KSU81768.1"/>
    </source>
</evidence>
<organism evidence="2 3">
    <name type="scientific">Fictibacillus enclensis</name>
    <dbReference type="NCBI Taxonomy" id="1017270"/>
    <lineage>
        <taxon>Bacteria</taxon>
        <taxon>Bacillati</taxon>
        <taxon>Bacillota</taxon>
        <taxon>Bacilli</taxon>
        <taxon>Bacillales</taxon>
        <taxon>Fictibacillaceae</taxon>
        <taxon>Fictibacillus</taxon>
    </lineage>
</organism>
<dbReference type="CDD" id="cd05244">
    <property type="entry name" value="BVR-B_like_SDR_a"/>
    <property type="match status" value="1"/>
</dbReference>
<gene>
    <name evidence="2" type="ORF">AS030_15880</name>
</gene>
<proteinExistence type="predicted"/>
<feature type="domain" description="NAD(P)-binding" evidence="1">
    <location>
        <begin position="7"/>
        <end position="194"/>
    </location>
</feature>
<dbReference type="PANTHER" id="PTHR43355">
    <property type="entry name" value="FLAVIN REDUCTASE (NADPH)"/>
    <property type="match status" value="1"/>
</dbReference>
<protein>
    <recommendedName>
        <fullName evidence="1">NAD(P)-binding domain-containing protein</fullName>
    </recommendedName>
</protein>
<accession>A0A0V8J4G0</accession>
<dbReference type="InterPro" id="IPR016040">
    <property type="entry name" value="NAD(P)-bd_dom"/>
</dbReference>
<dbReference type="InterPro" id="IPR051606">
    <property type="entry name" value="Polyketide_Oxido-like"/>
</dbReference>
<dbReference type="RefSeq" id="WP_061973329.1">
    <property type="nucleotide sequence ID" value="NZ_FMAV01000003.1"/>
</dbReference>
<comment type="caution">
    <text evidence="2">The sequence shown here is derived from an EMBL/GenBank/DDBJ whole genome shotgun (WGS) entry which is preliminary data.</text>
</comment>
<reference evidence="2 3" key="1">
    <citation type="journal article" date="2014" name="Antonie Van Leeuwenhoek">
        <title>Fictibacillus enclensis sp. nov., isolated from marine sediment.</title>
        <authorList>
            <person name="Dastager S.G."/>
            <person name="Mawlankar R."/>
            <person name="Srinivasan K."/>
            <person name="Tang S.K."/>
            <person name="Lee J.C."/>
            <person name="Ramana V.V."/>
            <person name="Shouche Y.S."/>
        </authorList>
    </citation>
    <scope>NUCLEOTIDE SEQUENCE [LARGE SCALE GENOMIC DNA]</scope>
    <source>
        <strain evidence="2 3">NIO-1003</strain>
    </source>
</reference>
<dbReference type="SUPFAM" id="SSF51735">
    <property type="entry name" value="NAD(P)-binding Rossmann-fold domains"/>
    <property type="match status" value="1"/>
</dbReference>
<evidence type="ECO:0000259" key="1">
    <source>
        <dbReference type="Pfam" id="PF13460"/>
    </source>
</evidence>
<name>A0A0V8J4G0_9BACL</name>
<evidence type="ECO:0000313" key="3">
    <source>
        <dbReference type="Proteomes" id="UP000054099"/>
    </source>
</evidence>
<dbReference type="OrthoDB" id="9785372at2"/>
<dbReference type="Pfam" id="PF13460">
    <property type="entry name" value="NAD_binding_10"/>
    <property type="match status" value="1"/>
</dbReference>
<keyword evidence="3" id="KW-1185">Reference proteome</keyword>
<dbReference type="PANTHER" id="PTHR43355:SF2">
    <property type="entry name" value="FLAVIN REDUCTASE (NADPH)"/>
    <property type="match status" value="1"/>
</dbReference>
<dbReference type="Gene3D" id="3.40.50.720">
    <property type="entry name" value="NAD(P)-binding Rossmann-like Domain"/>
    <property type="match status" value="1"/>
</dbReference>
<dbReference type="EMBL" id="LNQN01000005">
    <property type="protein sequence ID" value="KSU81768.1"/>
    <property type="molecule type" value="Genomic_DNA"/>
</dbReference>
<dbReference type="AlphaFoldDB" id="A0A0V8J4G0"/>